<proteinExistence type="predicted"/>
<dbReference type="AlphaFoldDB" id="A0AB39PE14"/>
<keyword evidence="2" id="KW-0812">Transmembrane</keyword>
<feature type="transmembrane region" description="Helical" evidence="2">
    <location>
        <begin position="12"/>
        <end position="29"/>
    </location>
</feature>
<gene>
    <name evidence="3" type="ORF">AB5J56_31870</name>
</gene>
<dbReference type="RefSeq" id="WP_369237587.1">
    <property type="nucleotide sequence ID" value="NZ_CP163435.1"/>
</dbReference>
<evidence type="ECO:0000256" key="2">
    <source>
        <dbReference type="SAM" id="Phobius"/>
    </source>
</evidence>
<name>A0AB39PE14_9ACTN</name>
<feature type="transmembrane region" description="Helical" evidence="2">
    <location>
        <begin position="96"/>
        <end position="118"/>
    </location>
</feature>
<feature type="region of interest" description="Disordered" evidence="1">
    <location>
        <begin position="31"/>
        <end position="50"/>
    </location>
</feature>
<protein>
    <submittedName>
        <fullName evidence="3">Uncharacterized protein</fullName>
    </submittedName>
</protein>
<evidence type="ECO:0000313" key="3">
    <source>
        <dbReference type="EMBL" id="XDQ29005.1"/>
    </source>
</evidence>
<dbReference type="EMBL" id="CP163435">
    <property type="protein sequence ID" value="XDQ29005.1"/>
    <property type="molecule type" value="Genomic_DNA"/>
</dbReference>
<evidence type="ECO:0000256" key="1">
    <source>
        <dbReference type="SAM" id="MobiDB-lite"/>
    </source>
</evidence>
<keyword evidence="2" id="KW-1133">Transmembrane helix</keyword>
<sequence>MTTRNRGRYGQLLLFAALLFGIVTMHTLGHPSEHGPGHGPDAGTGQMSYGVHLADGGDAPSAHEAGSRMADVTATTAMTATASMTSGMPPMSGMDPLSVCLAVLLGGFTLLLLLATALGRPGAAAVHPAVLTRLLRALWPVPPPPRTLLSRLSVLRI</sequence>
<keyword evidence="2" id="KW-0472">Membrane</keyword>
<organism evidence="3">
    <name type="scientific">Streptomyces sp. R21</name>
    <dbReference type="NCBI Taxonomy" id="3238627"/>
    <lineage>
        <taxon>Bacteria</taxon>
        <taxon>Bacillati</taxon>
        <taxon>Actinomycetota</taxon>
        <taxon>Actinomycetes</taxon>
        <taxon>Kitasatosporales</taxon>
        <taxon>Streptomycetaceae</taxon>
        <taxon>Streptomyces</taxon>
    </lineage>
</organism>
<accession>A0AB39PE14</accession>
<reference evidence="3" key="1">
    <citation type="submission" date="2024-07" db="EMBL/GenBank/DDBJ databases">
        <authorList>
            <person name="Yu S.T."/>
        </authorList>
    </citation>
    <scope>NUCLEOTIDE SEQUENCE</scope>
    <source>
        <strain evidence="3">R21</strain>
    </source>
</reference>